<dbReference type="SMART" id="SM00369">
    <property type="entry name" value="LRR_TYP"/>
    <property type="match status" value="8"/>
</dbReference>
<dbReference type="AlphaFoldDB" id="A0A061EQD7"/>
<feature type="domain" description="Protein kinase" evidence="14">
    <location>
        <begin position="562"/>
        <end position="796"/>
    </location>
</feature>
<dbReference type="InterPro" id="IPR011009">
    <property type="entry name" value="Kinase-like_dom_sf"/>
</dbReference>
<keyword evidence="7" id="KW-0547">Nucleotide-binding</keyword>
<evidence type="ECO:0000256" key="3">
    <source>
        <dbReference type="ARBA" id="ARBA00022614"/>
    </source>
</evidence>
<evidence type="ECO:0000256" key="1">
    <source>
        <dbReference type="ARBA" id="ARBA00004167"/>
    </source>
</evidence>
<dbReference type="Pfam" id="PF07714">
    <property type="entry name" value="PK_Tyr_Ser-Thr"/>
    <property type="match status" value="1"/>
</dbReference>
<dbReference type="EMBL" id="CM001883">
    <property type="protein sequence ID" value="EOY07066.1"/>
    <property type="molecule type" value="Genomic_DNA"/>
</dbReference>
<comment type="subcellular location">
    <subcellularLocation>
        <location evidence="1">Membrane</location>
        <topology evidence="1">Single-pass membrane protein</topology>
    </subcellularLocation>
</comment>
<evidence type="ECO:0000313" key="15">
    <source>
        <dbReference type="EMBL" id="EOY07066.1"/>
    </source>
</evidence>
<evidence type="ECO:0000256" key="8">
    <source>
        <dbReference type="ARBA" id="ARBA00022840"/>
    </source>
</evidence>
<dbReference type="FunFam" id="3.80.10.10:FF:000095">
    <property type="entry name" value="LRR receptor-like serine/threonine-protein kinase GSO1"/>
    <property type="match status" value="1"/>
</dbReference>
<dbReference type="PRINTS" id="PR00019">
    <property type="entry name" value="LEURICHRPT"/>
</dbReference>
<keyword evidence="8" id="KW-0067">ATP-binding</keyword>
<dbReference type="FunFam" id="3.30.200.20:FF:000486">
    <property type="entry name" value="Leucine-rich repeat receptor-like protein kinase"/>
    <property type="match status" value="1"/>
</dbReference>
<dbReference type="Gene3D" id="1.10.510.10">
    <property type="entry name" value="Transferase(Phosphotransferase) domain 1"/>
    <property type="match status" value="1"/>
</dbReference>
<keyword evidence="10 13" id="KW-0472">Membrane</keyword>
<dbReference type="InterPro" id="IPR025875">
    <property type="entry name" value="Leu-rich_rpt_4"/>
</dbReference>
<dbReference type="PANTHER" id="PTHR48008:SF2">
    <property type="entry name" value="PROBABLY INACTIVE LEUCINE-RICH REPEAT RECEPTOR-LIKE PROTEIN KINASE IMK2"/>
    <property type="match status" value="1"/>
</dbReference>
<dbReference type="PANTHER" id="PTHR48008">
    <property type="entry name" value="LEUCINE-RICH REPEAT RECEPTOR-LIKE PROTEIN KINASE IMK3-RELATED"/>
    <property type="match status" value="1"/>
</dbReference>
<dbReference type="InterPro" id="IPR052451">
    <property type="entry name" value="Ser/Thr_kinase-like"/>
</dbReference>
<proteinExistence type="predicted"/>
<keyword evidence="4 13" id="KW-0812">Transmembrane</keyword>
<keyword evidence="15" id="KW-0808">Transferase</keyword>
<dbReference type="Proteomes" id="UP000026915">
    <property type="component" value="Chromosome 5"/>
</dbReference>
<dbReference type="InterPro" id="IPR013210">
    <property type="entry name" value="LRR_N_plant-typ"/>
</dbReference>
<evidence type="ECO:0000256" key="10">
    <source>
        <dbReference type="ARBA" id="ARBA00023136"/>
    </source>
</evidence>
<accession>A0A061EQD7</accession>
<evidence type="ECO:0000259" key="14">
    <source>
        <dbReference type="PROSITE" id="PS50011"/>
    </source>
</evidence>
<name>A0A061EQD7_THECC</name>
<dbReference type="GO" id="GO:0016020">
    <property type="term" value="C:membrane"/>
    <property type="evidence" value="ECO:0007669"/>
    <property type="project" value="UniProtKB-SubCell"/>
</dbReference>
<dbReference type="PROSITE" id="PS50011">
    <property type="entry name" value="PROTEIN_KINASE_DOM"/>
    <property type="match status" value="1"/>
</dbReference>
<dbReference type="FunFam" id="3.80.10.10:FF:000228">
    <property type="entry name" value="Leucine-rich repeat receptor-like serine/threonine-protein kinase BAM1"/>
    <property type="match status" value="1"/>
</dbReference>
<dbReference type="GO" id="GO:0004672">
    <property type="term" value="F:protein kinase activity"/>
    <property type="evidence" value="ECO:0007669"/>
    <property type="project" value="InterPro"/>
</dbReference>
<dbReference type="Pfam" id="PF12799">
    <property type="entry name" value="LRR_4"/>
    <property type="match status" value="1"/>
</dbReference>
<keyword evidence="6" id="KW-0677">Repeat</keyword>
<keyword evidence="11 15" id="KW-0675">Receptor</keyword>
<evidence type="ECO:0000256" key="7">
    <source>
        <dbReference type="ARBA" id="ARBA00022741"/>
    </source>
</evidence>
<evidence type="ECO:0000256" key="12">
    <source>
        <dbReference type="SAM" id="MobiDB-lite"/>
    </source>
</evidence>
<evidence type="ECO:0000256" key="5">
    <source>
        <dbReference type="ARBA" id="ARBA00022729"/>
    </source>
</evidence>
<dbReference type="Pfam" id="PF00560">
    <property type="entry name" value="LRR_1"/>
    <property type="match status" value="1"/>
</dbReference>
<protein>
    <submittedName>
        <fullName evidence="15">Inflorescence meristem receptor-like kinase 2 isoform 2</fullName>
    </submittedName>
</protein>
<reference evidence="15 16" key="1">
    <citation type="journal article" date="2013" name="Genome Biol.">
        <title>The genome sequence of the most widely cultivated cacao type and its use to identify candidate genes regulating pod color.</title>
        <authorList>
            <person name="Motamayor J.C."/>
            <person name="Mockaitis K."/>
            <person name="Schmutz J."/>
            <person name="Haiminen N."/>
            <person name="Iii D.L."/>
            <person name="Cornejo O."/>
            <person name="Findley S.D."/>
            <person name="Zheng P."/>
            <person name="Utro F."/>
            <person name="Royaert S."/>
            <person name="Saski C."/>
            <person name="Jenkins J."/>
            <person name="Podicheti R."/>
            <person name="Zhao M."/>
            <person name="Scheffler B.E."/>
            <person name="Stack J.C."/>
            <person name="Feltus F.A."/>
            <person name="Mustiga G.M."/>
            <person name="Amores F."/>
            <person name="Phillips W."/>
            <person name="Marelli J.P."/>
            <person name="May G.D."/>
            <person name="Shapiro H."/>
            <person name="Ma J."/>
            <person name="Bustamante C.D."/>
            <person name="Schnell R.J."/>
            <person name="Main D."/>
            <person name="Gilbert D."/>
            <person name="Parida L."/>
            <person name="Kuhn D.N."/>
        </authorList>
    </citation>
    <scope>NUCLEOTIDE SEQUENCE [LARGE SCALE GENOMIC DNA]</scope>
    <source>
        <strain evidence="16">cv. Matina 1-6</strain>
    </source>
</reference>
<keyword evidence="2" id="KW-0597">Phosphoprotein</keyword>
<keyword evidence="5" id="KW-0732">Signal</keyword>
<evidence type="ECO:0000256" key="9">
    <source>
        <dbReference type="ARBA" id="ARBA00022989"/>
    </source>
</evidence>
<sequence length="796" mass="86049">MENTCHLLNESNPLLNENVSGSEDKWNIKPRKKHVSPFVLRNKFFLFAHLFLFLLPFSALLASGQHWDGVIVTQADYQALRAIKHELVDFRGFLRSWNDSGYGACSGRWAGIKCVKGQVIAIQLPWRGLGGRISEKIGQLQALRKLSLHDNVLGGPVPWSLGFLPSLRGVYLFNNRLSGSIPPSVGNCPALQTLDLSNNSLSGTIPPSLANSTRLYRLNLSYNSLLGSIPVRLTRSPSLTILALQHNNLSGSVPDTWVGTGNSSYQLQILTLDHNFLTGAIPVTLRKLSLLEQISLGHNQISGTIPDELGTLSKLQMLDLSSNAISGSFPSSFSSLSSLVSLNLEGNRLDNQIPEGLDKLQNLTVLNLKNNRLSGQIPATIGNISGINQFDLSENNFTGEIPDSLASLTNLSHFNVSYNNLSGAVPSLLAKNFNSSSFMGNLQLCGYSTSTLCPSPAPFNPSPAPAEAPKHHHRKLSVKDIILIAVGGLLAILLILCCILLFCLLKKKATLKQKSGKMGAVIGKTEKEVPVAGTEVESGGEMGGKLVHFDGPFVFTADDLLCATAEIMGKSNYGTAYKATLEDGNQVAVKRLREKTTKGQREFESEAAALGKIRHPNLLALRAYYLGPKGEKLLVFDYMPRGSLASFLHARGPETTIDWPTRMTIALGITRGLNYLHTQENIIHGNLTSSNILLDEQTNAHIADFGLSRLMTAAASTNVIATAGTLGYRAPELSKLKNASTKTDVYSLGVIILELLTGKSPARPEVQQVLQQLEEIKPEVAAGSGDDGDKVPPTTE</sequence>
<dbReference type="SUPFAM" id="SSF52058">
    <property type="entry name" value="L domain-like"/>
    <property type="match status" value="1"/>
</dbReference>
<feature type="transmembrane region" description="Helical" evidence="13">
    <location>
        <begin position="44"/>
        <end position="64"/>
    </location>
</feature>
<dbReference type="Gene3D" id="3.80.10.10">
    <property type="entry name" value="Ribonuclease Inhibitor"/>
    <property type="match status" value="3"/>
</dbReference>
<evidence type="ECO:0000256" key="13">
    <source>
        <dbReference type="SAM" id="Phobius"/>
    </source>
</evidence>
<gene>
    <name evidence="15" type="ORF">TCM_021594</name>
</gene>
<keyword evidence="9 13" id="KW-1133">Transmembrane helix</keyword>
<keyword evidence="16" id="KW-1185">Reference proteome</keyword>
<dbReference type="Pfam" id="PF08263">
    <property type="entry name" value="LRRNT_2"/>
    <property type="match status" value="1"/>
</dbReference>
<dbReference type="GO" id="GO:0005524">
    <property type="term" value="F:ATP binding"/>
    <property type="evidence" value="ECO:0007669"/>
    <property type="project" value="UniProtKB-KW"/>
</dbReference>
<dbReference type="InterPro" id="IPR001245">
    <property type="entry name" value="Ser-Thr/Tyr_kinase_cat_dom"/>
</dbReference>
<feature type="transmembrane region" description="Helical" evidence="13">
    <location>
        <begin position="481"/>
        <end position="505"/>
    </location>
</feature>
<dbReference type="InterPro" id="IPR003591">
    <property type="entry name" value="Leu-rich_rpt_typical-subtyp"/>
</dbReference>
<evidence type="ECO:0000313" key="16">
    <source>
        <dbReference type="Proteomes" id="UP000026915"/>
    </source>
</evidence>
<keyword evidence="3" id="KW-0433">Leucine-rich repeat</keyword>
<dbReference type="InterPro" id="IPR001611">
    <property type="entry name" value="Leu-rich_rpt"/>
</dbReference>
<feature type="region of interest" description="Disordered" evidence="12">
    <location>
        <begin position="777"/>
        <end position="796"/>
    </location>
</feature>
<dbReference type="SUPFAM" id="SSF56112">
    <property type="entry name" value="Protein kinase-like (PK-like)"/>
    <property type="match status" value="1"/>
</dbReference>
<dbReference type="SMART" id="SM00365">
    <property type="entry name" value="LRR_SD22"/>
    <property type="match status" value="3"/>
</dbReference>
<evidence type="ECO:0000256" key="4">
    <source>
        <dbReference type="ARBA" id="ARBA00022692"/>
    </source>
</evidence>
<evidence type="ECO:0000256" key="11">
    <source>
        <dbReference type="ARBA" id="ARBA00023170"/>
    </source>
</evidence>
<evidence type="ECO:0000256" key="2">
    <source>
        <dbReference type="ARBA" id="ARBA00022553"/>
    </source>
</evidence>
<keyword evidence="15" id="KW-0418">Kinase</keyword>
<dbReference type="Pfam" id="PF13855">
    <property type="entry name" value="LRR_8"/>
    <property type="match status" value="2"/>
</dbReference>
<dbReference type="Gramene" id="EOY07066">
    <property type="protein sequence ID" value="EOY07066"/>
    <property type="gene ID" value="TCM_021594"/>
</dbReference>
<organism evidence="15 16">
    <name type="scientific">Theobroma cacao</name>
    <name type="common">Cacao</name>
    <name type="synonym">Cocoa</name>
    <dbReference type="NCBI Taxonomy" id="3641"/>
    <lineage>
        <taxon>Eukaryota</taxon>
        <taxon>Viridiplantae</taxon>
        <taxon>Streptophyta</taxon>
        <taxon>Embryophyta</taxon>
        <taxon>Tracheophyta</taxon>
        <taxon>Spermatophyta</taxon>
        <taxon>Magnoliopsida</taxon>
        <taxon>eudicotyledons</taxon>
        <taxon>Gunneridae</taxon>
        <taxon>Pentapetalae</taxon>
        <taxon>rosids</taxon>
        <taxon>malvids</taxon>
        <taxon>Malvales</taxon>
        <taxon>Malvaceae</taxon>
        <taxon>Byttnerioideae</taxon>
        <taxon>Theobroma</taxon>
    </lineage>
</organism>
<dbReference type="InterPro" id="IPR000719">
    <property type="entry name" value="Prot_kinase_dom"/>
</dbReference>
<dbReference type="InterPro" id="IPR032675">
    <property type="entry name" value="LRR_dom_sf"/>
</dbReference>
<evidence type="ECO:0000256" key="6">
    <source>
        <dbReference type="ARBA" id="ARBA00022737"/>
    </source>
</evidence>
<dbReference type="HOGENOM" id="CLU_000288_22_1_1"/>